<reference evidence="1 2" key="1">
    <citation type="journal article" date="2024" name="G3 (Bethesda)">
        <title>Genome assembly of Hibiscus sabdariffa L. provides insights into metabolisms of medicinal natural products.</title>
        <authorList>
            <person name="Kim T."/>
        </authorList>
    </citation>
    <scope>NUCLEOTIDE SEQUENCE [LARGE SCALE GENOMIC DNA]</scope>
    <source>
        <strain evidence="1">TK-2024</strain>
        <tissue evidence="1">Old leaves</tissue>
    </source>
</reference>
<evidence type="ECO:0000313" key="2">
    <source>
        <dbReference type="Proteomes" id="UP001396334"/>
    </source>
</evidence>
<dbReference type="EMBL" id="JBBPBN010000020">
    <property type="protein sequence ID" value="KAK9016682.1"/>
    <property type="molecule type" value="Genomic_DNA"/>
</dbReference>
<gene>
    <name evidence="1" type="ORF">V6N11_079177</name>
</gene>
<sequence length="94" mass="11054">MVPLEFRLPQLRELELSDLPELKRICSVHALLVCDSLVKIRIENCVKLERMGLNLPPPVPDSVSIWIGPKEWWESVEWDAKPRLKPFFVSHYYI</sequence>
<organism evidence="1 2">
    <name type="scientific">Hibiscus sabdariffa</name>
    <name type="common">roselle</name>
    <dbReference type="NCBI Taxonomy" id="183260"/>
    <lineage>
        <taxon>Eukaryota</taxon>
        <taxon>Viridiplantae</taxon>
        <taxon>Streptophyta</taxon>
        <taxon>Embryophyta</taxon>
        <taxon>Tracheophyta</taxon>
        <taxon>Spermatophyta</taxon>
        <taxon>Magnoliopsida</taxon>
        <taxon>eudicotyledons</taxon>
        <taxon>Gunneridae</taxon>
        <taxon>Pentapetalae</taxon>
        <taxon>rosids</taxon>
        <taxon>malvids</taxon>
        <taxon>Malvales</taxon>
        <taxon>Malvaceae</taxon>
        <taxon>Malvoideae</taxon>
        <taxon>Hibiscus</taxon>
    </lineage>
</organism>
<protein>
    <submittedName>
        <fullName evidence="1">Uncharacterized protein</fullName>
    </submittedName>
</protein>
<proteinExistence type="predicted"/>
<dbReference type="Proteomes" id="UP001396334">
    <property type="component" value="Unassembled WGS sequence"/>
</dbReference>
<accession>A0ABR2RUW2</accession>
<comment type="caution">
    <text evidence="1">The sequence shown here is derived from an EMBL/GenBank/DDBJ whole genome shotgun (WGS) entry which is preliminary data.</text>
</comment>
<keyword evidence="2" id="KW-1185">Reference proteome</keyword>
<name>A0ABR2RUW2_9ROSI</name>
<evidence type="ECO:0000313" key="1">
    <source>
        <dbReference type="EMBL" id="KAK9016682.1"/>
    </source>
</evidence>